<gene>
    <name evidence="1" type="ORF">H310_04397</name>
</gene>
<dbReference type="EMBL" id="KI913958">
    <property type="protein sequence ID" value="ETW03992.1"/>
    <property type="molecule type" value="Genomic_DNA"/>
</dbReference>
<protein>
    <recommendedName>
        <fullName evidence="2">START domain-containing protein</fullName>
    </recommendedName>
</protein>
<dbReference type="RefSeq" id="XP_008866948.1">
    <property type="nucleotide sequence ID" value="XM_008868726.1"/>
</dbReference>
<evidence type="ECO:0008006" key="2">
    <source>
        <dbReference type="Google" id="ProtNLM"/>
    </source>
</evidence>
<proteinExistence type="predicted"/>
<dbReference type="OrthoDB" id="59153at2759"/>
<evidence type="ECO:0000313" key="1">
    <source>
        <dbReference type="EMBL" id="ETW03992.1"/>
    </source>
</evidence>
<dbReference type="AlphaFoldDB" id="A0A024UDP0"/>
<dbReference type="GeneID" id="20081447"/>
<accession>A0A024UDP0</accession>
<name>A0A024UDP0_9STRA</name>
<sequence length="307" mass="33750">MTAQRRLTGERGMPSIYSPHVLRWSTRTSRGFPQCDARASTIVTTPTEVVDQALVTSTRDSSTTSMPRESHNNDTLLALADAHCVVDLTGKWRRLKLSPPSQCRNLQLYRGASTQGRGRSGMVERSMYAKTSVVASLAAVTTLLRGANPQFNLAFHRDTVEHVTVASIHRSPAHTVSFLHDTLMHANAACDLFYLQCQETLELNDNRQGFVSAMHSACRPSCHGTRLVGLKPALPRASLRHSGIIAVESPLLPGVVDIVYVLHMAFDPPMAATSCDKIMLQRLLSLQCIAKFASPRGLRWLNKLLPA</sequence>
<dbReference type="VEuPathDB" id="FungiDB:H310_04397"/>
<organism evidence="1">
    <name type="scientific">Aphanomyces invadans</name>
    <dbReference type="NCBI Taxonomy" id="157072"/>
    <lineage>
        <taxon>Eukaryota</taxon>
        <taxon>Sar</taxon>
        <taxon>Stramenopiles</taxon>
        <taxon>Oomycota</taxon>
        <taxon>Saprolegniomycetes</taxon>
        <taxon>Saprolegniales</taxon>
        <taxon>Verrucalvaceae</taxon>
        <taxon>Aphanomyces</taxon>
    </lineage>
</organism>
<reference evidence="1" key="1">
    <citation type="submission" date="2013-12" db="EMBL/GenBank/DDBJ databases">
        <title>The Genome Sequence of Aphanomyces invadans NJM9701.</title>
        <authorList>
            <consortium name="The Broad Institute Genomics Platform"/>
            <person name="Russ C."/>
            <person name="Tyler B."/>
            <person name="van West P."/>
            <person name="Dieguez-Uribeondo J."/>
            <person name="Young S.K."/>
            <person name="Zeng Q."/>
            <person name="Gargeya S."/>
            <person name="Fitzgerald M."/>
            <person name="Abouelleil A."/>
            <person name="Alvarado L."/>
            <person name="Chapman S.B."/>
            <person name="Gainer-Dewar J."/>
            <person name="Goldberg J."/>
            <person name="Griggs A."/>
            <person name="Gujja S."/>
            <person name="Hansen M."/>
            <person name="Howarth C."/>
            <person name="Imamovic A."/>
            <person name="Ireland A."/>
            <person name="Larimer J."/>
            <person name="McCowan C."/>
            <person name="Murphy C."/>
            <person name="Pearson M."/>
            <person name="Poon T.W."/>
            <person name="Priest M."/>
            <person name="Roberts A."/>
            <person name="Saif S."/>
            <person name="Shea T."/>
            <person name="Sykes S."/>
            <person name="Wortman J."/>
            <person name="Nusbaum C."/>
            <person name="Birren B."/>
        </authorList>
    </citation>
    <scope>NUCLEOTIDE SEQUENCE [LARGE SCALE GENOMIC DNA]</scope>
    <source>
        <strain evidence="1">NJM9701</strain>
    </source>
</reference>